<feature type="chain" id="PRO_5014650272" evidence="6">
    <location>
        <begin position="20"/>
        <end position="405"/>
    </location>
</feature>
<feature type="signal peptide" evidence="6">
    <location>
        <begin position="1"/>
        <end position="19"/>
    </location>
</feature>
<feature type="binding site" description="covalent" evidence="4">
    <location>
        <position position="187"/>
    </location>
    <ligand>
        <name>heme c</name>
        <dbReference type="ChEBI" id="CHEBI:61717"/>
        <label>2</label>
    </ligand>
</feature>
<evidence type="ECO:0000256" key="5">
    <source>
        <dbReference type="PIRSR" id="PIRSR000018-51"/>
    </source>
</evidence>
<keyword evidence="3 5" id="KW-0408">Iron</keyword>
<dbReference type="PANTHER" id="PTHR35008:SF4">
    <property type="entry name" value="BLL4482 PROTEIN"/>
    <property type="match status" value="1"/>
</dbReference>
<evidence type="ECO:0000256" key="1">
    <source>
        <dbReference type="ARBA" id="ARBA00022617"/>
    </source>
</evidence>
<evidence type="ECO:0000313" key="9">
    <source>
        <dbReference type="Proteomes" id="UP000232060"/>
    </source>
</evidence>
<dbReference type="OrthoDB" id="9811281at2"/>
<dbReference type="PIRSF" id="PIRSF000018">
    <property type="entry name" value="Mb_ADH_cyt_c"/>
    <property type="match status" value="1"/>
</dbReference>
<dbReference type="SUPFAM" id="SSF46626">
    <property type="entry name" value="Cytochrome c"/>
    <property type="match status" value="3"/>
</dbReference>
<dbReference type="InterPro" id="IPR014353">
    <property type="entry name" value="Membr-bd_ADH_cyt_c"/>
</dbReference>
<proteinExistence type="predicted"/>
<dbReference type="GO" id="GO:0016614">
    <property type="term" value="F:oxidoreductase activity, acting on CH-OH group of donors"/>
    <property type="evidence" value="ECO:0007669"/>
    <property type="project" value="InterPro"/>
</dbReference>
<dbReference type="InterPro" id="IPR009056">
    <property type="entry name" value="Cyt_c-like_dom"/>
</dbReference>
<evidence type="ECO:0000259" key="7">
    <source>
        <dbReference type="PROSITE" id="PS51007"/>
    </source>
</evidence>
<feature type="binding site" description="covalent" evidence="4">
    <location>
        <position position="303"/>
    </location>
    <ligand>
        <name>heme c</name>
        <dbReference type="ChEBI" id="CHEBI:61717"/>
        <label>3</label>
    </ligand>
</feature>
<gene>
    <name evidence="8" type="ORF">CUC44_13480</name>
</gene>
<comment type="cofactor">
    <cofactor evidence="4">
        <name>heme c</name>
        <dbReference type="ChEBI" id="CHEBI:61717"/>
    </cofactor>
    <text evidence="4">Binds 3 heme c groups covalently per subunit.</text>
</comment>
<dbReference type="GO" id="GO:0016020">
    <property type="term" value="C:membrane"/>
    <property type="evidence" value="ECO:0007669"/>
    <property type="project" value="InterPro"/>
</dbReference>
<dbReference type="GO" id="GO:0005506">
    <property type="term" value="F:iron ion binding"/>
    <property type="evidence" value="ECO:0007669"/>
    <property type="project" value="InterPro"/>
</dbReference>
<dbReference type="GO" id="GO:0009055">
    <property type="term" value="F:electron transfer activity"/>
    <property type="evidence" value="ECO:0007669"/>
    <property type="project" value="InterPro"/>
</dbReference>
<evidence type="ECO:0000256" key="4">
    <source>
        <dbReference type="PIRSR" id="PIRSR000018-50"/>
    </source>
</evidence>
<dbReference type="Pfam" id="PF00034">
    <property type="entry name" value="Cytochrom_C"/>
    <property type="match status" value="2"/>
</dbReference>
<keyword evidence="2 5" id="KW-0479">Metal-binding</keyword>
<reference evidence="8 9" key="1">
    <citation type="submission" date="2017-11" db="EMBL/GenBank/DDBJ databases">
        <title>Draft genome sequence of environmental isolate Aeromonas lusitania sp. nov. MDC 2473.</title>
        <authorList>
            <person name="Colston S.M."/>
            <person name="Navarro A."/>
            <person name="Martinez-Murcia A.J."/>
            <person name="Graf J."/>
        </authorList>
    </citation>
    <scope>NUCLEOTIDE SEQUENCE [LARGE SCALE GENOMIC DNA]</scope>
    <source>
        <strain evidence="8 9">MDC 2473</strain>
    </source>
</reference>
<keyword evidence="6" id="KW-0732">Signal</keyword>
<evidence type="ECO:0000313" key="8">
    <source>
        <dbReference type="EMBL" id="PJC92691.1"/>
    </source>
</evidence>
<dbReference type="GO" id="GO:0020037">
    <property type="term" value="F:heme binding"/>
    <property type="evidence" value="ECO:0007669"/>
    <property type="project" value="InterPro"/>
</dbReference>
<evidence type="ECO:0000256" key="3">
    <source>
        <dbReference type="ARBA" id="ARBA00023004"/>
    </source>
</evidence>
<dbReference type="InterPro" id="IPR036909">
    <property type="entry name" value="Cyt_c-like_dom_sf"/>
</dbReference>
<dbReference type="Gene3D" id="1.10.760.10">
    <property type="entry name" value="Cytochrome c-like domain"/>
    <property type="match status" value="3"/>
</dbReference>
<feature type="binding site" description="covalent" evidence="4">
    <location>
        <position position="184"/>
    </location>
    <ligand>
        <name>heme c</name>
        <dbReference type="ChEBI" id="CHEBI:61717"/>
        <label>2</label>
    </ligand>
</feature>
<feature type="domain" description="Cytochrome c" evidence="7">
    <location>
        <begin position="25"/>
        <end position="127"/>
    </location>
</feature>
<dbReference type="AlphaFoldDB" id="A0A2M8H864"/>
<evidence type="ECO:0000256" key="6">
    <source>
        <dbReference type="SAM" id="SignalP"/>
    </source>
</evidence>
<accession>A0A2M8H864</accession>
<dbReference type="RefSeq" id="WP_100860443.1">
    <property type="nucleotide sequence ID" value="NZ_PGCP01000020.1"/>
</dbReference>
<feature type="binding site" description="axial binding residue" evidence="5">
    <location>
        <position position="307"/>
    </location>
    <ligand>
        <name>heme c</name>
        <dbReference type="ChEBI" id="CHEBI:61717"/>
        <label>3</label>
    </ligand>
    <ligandPart>
        <name>Fe</name>
        <dbReference type="ChEBI" id="CHEBI:18248"/>
    </ligandPart>
</feature>
<sequence length="405" mass="44521">MMLSRLTFALLLGAGTVHGAEAQDPLVAQGAYLSRVGDCAACHTAEGGQKYAGGLGFETPFGVVYSTNISSDKTQGIGQYSYEQFREVMHNGDAPSGRLYPAMPYTSYHLVTDEDMKALYAYFMQTRPAATPNRDNGVSFPFNIRTGLLAWNLMAHEDNPFQPDPAKSSNWNRGRYLVDGLGHCGECHTPRNMFMAMDEANYLKGNMIEGVMAPEITATELRRQGWTHDSLTKLLRKGYSVKGGVFAGMYPVVEKSFAYLTDEDMHAVTSYLLDSDTPLPVPAPKPVQLDSAHPGYALYNSYCAGCHGQEGQGKPNVTPSMYTNATLDQKTPTNTLAVLLRGIPAQSYSQTERFAPMPSYAKELSEQQLADLVNFLRQTWAHQPSTLTADDIKTLRQEIVGAHDE</sequence>
<feature type="domain" description="Cytochrome c" evidence="7">
    <location>
        <begin position="290"/>
        <end position="380"/>
    </location>
</feature>
<evidence type="ECO:0000256" key="2">
    <source>
        <dbReference type="ARBA" id="ARBA00022723"/>
    </source>
</evidence>
<feature type="domain" description="Cytochrome c" evidence="7">
    <location>
        <begin position="169"/>
        <end position="276"/>
    </location>
</feature>
<comment type="caution">
    <text evidence="8">The sequence shown here is derived from an EMBL/GenBank/DDBJ whole genome shotgun (WGS) entry which is preliminary data.</text>
</comment>
<feature type="binding site" description="axial binding residue" evidence="5">
    <location>
        <position position="188"/>
    </location>
    <ligand>
        <name>heme c</name>
        <dbReference type="ChEBI" id="CHEBI:61717"/>
        <label>2</label>
    </ligand>
    <ligandPart>
        <name>Fe</name>
        <dbReference type="ChEBI" id="CHEBI:18248"/>
    </ligandPart>
</feature>
<feature type="binding site" description="covalent" evidence="4">
    <location>
        <position position="306"/>
    </location>
    <ligand>
        <name>heme c</name>
        <dbReference type="ChEBI" id="CHEBI:61717"/>
        <label>3</label>
    </ligand>
</feature>
<feature type="binding site" description="axial binding residue" evidence="5">
    <location>
        <position position="43"/>
    </location>
    <ligand>
        <name>heme c</name>
        <dbReference type="ChEBI" id="CHEBI:61717"/>
        <label>1</label>
    </ligand>
    <ligandPart>
        <name>Fe</name>
        <dbReference type="ChEBI" id="CHEBI:18248"/>
    </ligandPart>
</feature>
<dbReference type="Proteomes" id="UP000232060">
    <property type="component" value="Unassembled WGS sequence"/>
</dbReference>
<keyword evidence="1 4" id="KW-0349">Heme</keyword>
<protein>
    <submittedName>
        <fullName evidence="8">Gluconate 2-dehydrogenase</fullName>
    </submittedName>
</protein>
<feature type="binding site" description="covalent" evidence="4">
    <location>
        <position position="42"/>
    </location>
    <ligand>
        <name>heme c</name>
        <dbReference type="ChEBI" id="CHEBI:61717"/>
        <label>1</label>
    </ligand>
</feature>
<dbReference type="InterPro" id="IPR051459">
    <property type="entry name" value="Cytochrome_c-type_DH"/>
</dbReference>
<dbReference type="EMBL" id="PGCP01000020">
    <property type="protein sequence ID" value="PJC92691.1"/>
    <property type="molecule type" value="Genomic_DNA"/>
</dbReference>
<keyword evidence="9" id="KW-1185">Reference proteome</keyword>
<dbReference type="PROSITE" id="PS51007">
    <property type="entry name" value="CYTC"/>
    <property type="match status" value="3"/>
</dbReference>
<feature type="binding site" description="covalent" evidence="4">
    <location>
        <position position="39"/>
    </location>
    <ligand>
        <name>heme c</name>
        <dbReference type="ChEBI" id="CHEBI:61717"/>
        <label>1</label>
    </ligand>
</feature>
<dbReference type="PANTHER" id="PTHR35008">
    <property type="entry name" value="BLL4482 PROTEIN-RELATED"/>
    <property type="match status" value="1"/>
</dbReference>
<organism evidence="8 9">
    <name type="scientific">Aeromonas lusitana</name>
    <dbReference type="NCBI Taxonomy" id="931529"/>
    <lineage>
        <taxon>Bacteria</taxon>
        <taxon>Pseudomonadati</taxon>
        <taxon>Pseudomonadota</taxon>
        <taxon>Gammaproteobacteria</taxon>
        <taxon>Aeromonadales</taxon>
        <taxon>Aeromonadaceae</taxon>
        <taxon>Aeromonas</taxon>
    </lineage>
</organism>
<name>A0A2M8H864_9GAMM</name>